<comment type="caution">
    <text evidence="9">The sequence shown here is derived from an EMBL/GenBank/DDBJ whole genome shotgun (WGS) entry which is preliminary data.</text>
</comment>
<keyword evidence="2" id="KW-0813">Transport</keyword>
<gene>
    <name evidence="9" type="ORF">DWY25_07485</name>
</gene>
<proteinExistence type="predicted"/>
<dbReference type="Gene3D" id="3.40.35.10">
    <property type="entry name" value="Phosphotransferase system, sorbose subfamily IIB component"/>
    <property type="match status" value="1"/>
</dbReference>
<accession>A0A412G351</accession>
<name>A0A412G351_9FIRM</name>
<dbReference type="AlphaFoldDB" id="A0A412G351"/>
<dbReference type="InterPro" id="IPR004720">
    <property type="entry name" value="PTS_IIB_sorbose-sp"/>
</dbReference>
<evidence type="ECO:0000259" key="8">
    <source>
        <dbReference type="PROSITE" id="PS51101"/>
    </source>
</evidence>
<evidence type="ECO:0000256" key="3">
    <source>
        <dbReference type="ARBA" id="ARBA00022490"/>
    </source>
</evidence>
<keyword evidence="10" id="KW-1185">Reference proteome</keyword>
<organism evidence="9 10">
    <name type="scientific">Holdemania filiformis</name>
    <dbReference type="NCBI Taxonomy" id="61171"/>
    <lineage>
        <taxon>Bacteria</taxon>
        <taxon>Bacillati</taxon>
        <taxon>Bacillota</taxon>
        <taxon>Erysipelotrichia</taxon>
        <taxon>Erysipelotrichales</taxon>
        <taxon>Erysipelotrichaceae</taxon>
        <taxon>Holdemania</taxon>
    </lineage>
</organism>
<dbReference type="InterPro" id="IPR036667">
    <property type="entry name" value="PTS_IIB_sorbose-sp_sf"/>
</dbReference>
<dbReference type="GO" id="GO:0005737">
    <property type="term" value="C:cytoplasm"/>
    <property type="evidence" value="ECO:0007669"/>
    <property type="project" value="UniProtKB-SubCell"/>
</dbReference>
<evidence type="ECO:0000256" key="6">
    <source>
        <dbReference type="ARBA" id="ARBA00022683"/>
    </source>
</evidence>
<comment type="subcellular location">
    <subcellularLocation>
        <location evidence="1">Cytoplasm</location>
    </subcellularLocation>
</comment>
<evidence type="ECO:0000256" key="4">
    <source>
        <dbReference type="ARBA" id="ARBA00022597"/>
    </source>
</evidence>
<dbReference type="RefSeq" id="WP_117894711.1">
    <property type="nucleotide sequence ID" value="NZ_CABJCV010000007.1"/>
</dbReference>
<evidence type="ECO:0000313" key="9">
    <source>
        <dbReference type="EMBL" id="RGR74922.1"/>
    </source>
</evidence>
<dbReference type="Proteomes" id="UP000284178">
    <property type="component" value="Unassembled WGS sequence"/>
</dbReference>
<evidence type="ECO:0000256" key="2">
    <source>
        <dbReference type="ARBA" id="ARBA00022448"/>
    </source>
</evidence>
<evidence type="ECO:0000256" key="1">
    <source>
        <dbReference type="ARBA" id="ARBA00004496"/>
    </source>
</evidence>
<dbReference type="Pfam" id="PF03830">
    <property type="entry name" value="PTSIIB_sorb"/>
    <property type="match status" value="1"/>
</dbReference>
<dbReference type="PROSITE" id="PS51101">
    <property type="entry name" value="PTS_EIIB_TYPE_4"/>
    <property type="match status" value="1"/>
</dbReference>
<keyword evidence="4" id="KW-0762">Sugar transport</keyword>
<evidence type="ECO:0000256" key="7">
    <source>
        <dbReference type="ARBA" id="ARBA00022777"/>
    </source>
</evidence>
<dbReference type="SUPFAM" id="SSF52728">
    <property type="entry name" value="PTS IIb component"/>
    <property type="match status" value="1"/>
</dbReference>
<keyword evidence="3" id="KW-0963">Cytoplasm</keyword>
<dbReference type="EMBL" id="QRUP01000007">
    <property type="protein sequence ID" value="RGR74922.1"/>
    <property type="molecule type" value="Genomic_DNA"/>
</dbReference>
<dbReference type="GO" id="GO:0008982">
    <property type="term" value="F:protein-N(PI)-phosphohistidine-sugar phosphotransferase activity"/>
    <property type="evidence" value="ECO:0007669"/>
    <property type="project" value="InterPro"/>
</dbReference>
<feature type="domain" description="PTS EIIB type-4" evidence="8">
    <location>
        <begin position="1"/>
        <end position="160"/>
    </location>
</feature>
<dbReference type="GO" id="GO:0016301">
    <property type="term" value="F:kinase activity"/>
    <property type="evidence" value="ECO:0007669"/>
    <property type="project" value="UniProtKB-KW"/>
</dbReference>
<keyword evidence="7" id="KW-0418">Kinase</keyword>
<dbReference type="GO" id="GO:0009401">
    <property type="term" value="P:phosphoenolpyruvate-dependent sugar phosphotransferase system"/>
    <property type="evidence" value="ECO:0007669"/>
    <property type="project" value="UniProtKB-KW"/>
</dbReference>
<reference evidence="9 10" key="1">
    <citation type="submission" date="2018-08" db="EMBL/GenBank/DDBJ databases">
        <title>A genome reference for cultivated species of the human gut microbiota.</title>
        <authorList>
            <person name="Zou Y."/>
            <person name="Xue W."/>
            <person name="Luo G."/>
        </authorList>
    </citation>
    <scope>NUCLEOTIDE SEQUENCE [LARGE SCALE GENOMIC DNA]</scope>
    <source>
        <strain evidence="9 10">AF24-29</strain>
    </source>
</reference>
<evidence type="ECO:0000256" key="5">
    <source>
        <dbReference type="ARBA" id="ARBA00022679"/>
    </source>
</evidence>
<keyword evidence="5" id="KW-0808">Transferase</keyword>
<protein>
    <submittedName>
        <fullName evidence="9">PTS mannose/fructose/sorbose transporter subunit IIB</fullName>
    </submittedName>
</protein>
<evidence type="ECO:0000313" key="10">
    <source>
        <dbReference type="Proteomes" id="UP000284178"/>
    </source>
</evidence>
<sequence>MIRQVSVDDRLLHGQVAFYWTSYYNLDMILVLNDEAANDEFTKMILGLAKPREVRLQIAEVEAGFEIVRRQLESPDNVLIIVGSLFDANQVLEHFRELKTLNLGGLRMRPNGKVLNERTALTSEDIAICRRLLERKITITVRHSPEVAESLLTENVLKQL</sequence>
<dbReference type="GeneID" id="83015247"/>
<keyword evidence="6" id="KW-0598">Phosphotransferase system</keyword>